<dbReference type="Pfam" id="PF03009">
    <property type="entry name" value="GDPD"/>
    <property type="match status" value="1"/>
</dbReference>
<dbReference type="InterPro" id="IPR030395">
    <property type="entry name" value="GP_PDE_dom"/>
</dbReference>
<dbReference type="SUPFAM" id="SSF51695">
    <property type="entry name" value="PLC-like phosphodiesterases"/>
    <property type="match status" value="1"/>
</dbReference>
<dbReference type="PROSITE" id="PS51704">
    <property type="entry name" value="GP_PDE"/>
    <property type="match status" value="1"/>
</dbReference>
<dbReference type="GO" id="GO:0006629">
    <property type="term" value="P:lipid metabolic process"/>
    <property type="evidence" value="ECO:0007669"/>
    <property type="project" value="InterPro"/>
</dbReference>
<comment type="caution">
    <text evidence="2">The sequence shown here is derived from an EMBL/GenBank/DDBJ whole genome shotgun (WGS) entry which is preliminary data.</text>
</comment>
<organism evidence="2 3">
    <name type="scientific">Aminobacter carboxidus</name>
    <dbReference type="NCBI Taxonomy" id="376165"/>
    <lineage>
        <taxon>Bacteria</taxon>
        <taxon>Pseudomonadati</taxon>
        <taxon>Pseudomonadota</taxon>
        <taxon>Alphaproteobacteria</taxon>
        <taxon>Hyphomicrobiales</taxon>
        <taxon>Phyllobacteriaceae</taxon>
        <taxon>Aminobacter</taxon>
    </lineage>
</organism>
<evidence type="ECO:0000259" key="1">
    <source>
        <dbReference type="PROSITE" id="PS51704"/>
    </source>
</evidence>
<evidence type="ECO:0000313" key="2">
    <source>
        <dbReference type="EMBL" id="MBB6470234.1"/>
    </source>
</evidence>
<reference evidence="2 3" key="1">
    <citation type="submission" date="2020-08" db="EMBL/GenBank/DDBJ databases">
        <title>Genomic Encyclopedia of Type Strains, Phase IV (KMG-IV): sequencing the most valuable type-strain genomes for metagenomic binning, comparative biology and taxonomic classification.</title>
        <authorList>
            <person name="Goeker M."/>
        </authorList>
    </citation>
    <scope>NUCLEOTIDE SEQUENCE [LARGE SCALE GENOMIC DNA]</scope>
    <source>
        <strain evidence="2 3">DSM 17454</strain>
    </source>
</reference>
<keyword evidence="2" id="KW-0378">Hydrolase</keyword>
<dbReference type="EMBL" id="JACHGI010000025">
    <property type="protein sequence ID" value="MBB6470234.1"/>
    <property type="molecule type" value="Genomic_DNA"/>
</dbReference>
<dbReference type="InterPro" id="IPR017946">
    <property type="entry name" value="PLC-like_Pdiesterase_TIM-brl"/>
</dbReference>
<dbReference type="RefSeq" id="WP_184774281.1">
    <property type="nucleotide sequence ID" value="NZ_JACHGI010000025.1"/>
</dbReference>
<feature type="domain" description="GP-PDE" evidence="1">
    <location>
        <begin position="50"/>
        <end position="321"/>
    </location>
</feature>
<protein>
    <submittedName>
        <fullName evidence="2">Glycerophosphoryl diester phosphodiesterase</fullName>
        <ecNumber evidence="2">3.1.4.46</ecNumber>
    </submittedName>
</protein>
<dbReference type="PANTHER" id="PTHR43805">
    <property type="entry name" value="GLYCEROPHOSPHORYL DIESTER PHOSPHODIESTERASE"/>
    <property type="match status" value="1"/>
</dbReference>
<gene>
    <name evidence="2" type="ORF">HNQ96_006128</name>
</gene>
<dbReference type="AlphaFoldDB" id="A0A8E1WLI8"/>
<sequence>MRKRNIFLLVAVAAAGAIYLNNTSLLSNRPDGRPVVLAHRGLAQEYDRTGLTGDTCTAERMLPPRHDYLENTIRSMDAAFARGADVLELDVHPTTDDRFAVFHDWTVDCRTESSGETRGHSMEDLKKLDVGYGYTADGGKTFPFRGQGVGLMPSLDEVMDRYPDRRFHINVKSNDAKEGEALAAFLAALPPERRAALTVVGGDRPLQSIKAALPDMRTLSKKSLTRCLLRYAGLGWSSYVPEDCRGGTLFVPINIAPWLWGWPNRFLDRMESAGTNVYLLGPYHGGGFSDGIDDPAIIESLPAGYSGGISTDALDLVIPVIERRAN</sequence>
<proteinExistence type="predicted"/>
<evidence type="ECO:0000313" key="3">
    <source>
        <dbReference type="Proteomes" id="UP000532373"/>
    </source>
</evidence>
<accession>A0A8E1WLI8</accession>
<dbReference type="Proteomes" id="UP000532373">
    <property type="component" value="Unassembled WGS sequence"/>
</dbReference>
<dbReference type="EC" id="3.1.4.46" evidence="2"/>
<dbReference type="PANTHER" id="PTHR43805:SF1">
    <property type="entry name" value="GP-PDE DOMAIN-CONTAINING PROTEIN"/>
    <property type="match status" value="1"/>
</dbReference>
<dbReference type="GO" id="GO:0008889">
    <property type="term" value="F:glycerophosphodiester phosphodiesterase activity"/>
    <property type="evidence" value="ECO:0007669"/>
    <property type="project" value="UniProtKB-EC"/>
</dbReference>
<name>A0A8E1WLI8_9HYPH</name>
<dbReference type="Gene3D" id="3.20.20.190">
    <property type="entry name" value="Phosphatidylinositol (PI) phosphodiesterase"/>
    <property type="match status" value="1"/>
</dbReference>